<feature type="transmembrane region" description="Helical" evidence="3">
    <location>
        <begin position="137"/>
        <end position="159"/>
    </location>
</feature>
<feature type="transmembrane region" description="Helical" evidence="3">
    <location>
        <begin position="104"/>
        <end position="125"/>
    </location>
</feature>
<gene>
    <name evidence="4" type="ORF">FVW59_03390</name>
</gene>
<feature type="transmembrane region" description="Helical" evidence="3">
    <location>
        <begin position="21"/>
        <end position="41"/>
    </location>
</feature>
<dbReference type="RefSeq" id="WP_148062799.1">
    <property type="nucleotide sequence ID" value="NZ_VRYZ01000001.1"/>
</dbReference>
<keyword evidence="5" id="KW-1185">Reference proteome</keyword>
<comment type="caution">
    <text evidence="4">The sequence shown here is derived from an EMBL/GenBank/DDBJ whole genome shotgun (WGS) entry which is preliminary data.</text>
</comment>
<dbReference type="EMBL" id="VRYZ01000001">
    <property type="protein sequence ID" value="TXS94958.1"/>
    <property type="molecule type" value="Genomic_DNA"/>
</dbReference>
<dbReference type="PANTHER" id="PTHR44227:SF3">
    <property type="entry name" value="PROTEIN O-MANNOSYL-TRANSFERASE TMTC4"/>
    <property type="match status" value="1"/>
</dbReference>
<evidence type="ECO:0000313" key="4">
    <source>
        <dbReference type="EMBL" id="TXS94958.1"/>
    </source>
</evidence>
<dbReference type="OrthoDB" id="8566379at2"/>
<evidence type="ECO:0000256" key="1">
    <source>
        <dbReference type="ARBA" id="ARBA00022737"/>
    </source>
</evidence>
<evidence type="ECO:0000256" key="2">
    <source>
        <dbReference type="ARBA" id="ARBA00022803"/>
    </source>
</evidence>
<sequence length="657" mass="73953">MILEKGEYSFNFDGVRWIPAVAGLLVVWLVYTMGAGAPFTFDDEPSLTGNYLAHFSPAALDHWRVASDSSGSGSLRRPVTMFTFYLNFALSGEYSPRAIKATNALIHCVIAALLYFLFIKVLRVAAPTPRNACHRKLNWMAALAAGAWLLHPLHVSTVLYSVQRMAQLSTLFVVLGLLLFVTLRTRWSRRGATVAEVVAGGLWLLLIGLLAVFSKENGILLWWLIPVCEVCLFRGSWAGSERKWLQWLGWIAFVAPLLLIAAVFWWQPDMFTSGYLQRNFTMEERVLTQARLLWRYAGWIVWPNIFDMGFQHDDIPISKGLLAPVTTLISVAGLLGVLALGFLLRRRVPLLLFAVLFFLVGHSLESGFLALEMVFEHRNYLPSIGICLLLGSLLLQVLNRIDASRRVWAVAFLGLVLMSLLAARVHTWSNDLRLAQSNLARHPDSVRSNYYYAHTLLRYYSGQDVLGLTPEQANDYLLKGRYYYEVMHQLDKQDIAALVMLYYLDKAYFRALDETTDWLGALIAAFDGKVLKQSDRNALAVLAECMGDGSCETSESEMNAIYSALKANYPNGLDAALFKYFYYLASNATPQLKLQMLQEIQSIRPGLIDLNFSRVAELGRLKAHAEIFDTLLEWTAADPDRRYLPALKQLFEGGASE</sequence>
<keyword evidence="3" id="KW-1133">Transmembrane helix</keyword>
<evidence type="ECO:0000256" key="3">
    <source>
        <dbReference type="SAM" id="Phobius"/>
    </source>
</evidence>
<dbReference type="InterPro" id="IPR052346">
    <property type="entry name" value="O-mannosyl-transferase_TMTC"/>
</dbReference>
<keyword evidence="3" id="KW-0472">Membrane</keyword>
<accession>A0A5C9A2H2</accession>
<feature type="transmembrane region" description="Helical" evidence="3">
    <location>
        <begin position="407"/>
        <end position="428"/>
    </location>
</feature>
<keyword evidence="3" id="KW-0812">Transmembrane</keyword>
<dbReference type="Proteomes" id="UP000321933">
    <property type="component" value="Unassembled WGS sequence"/>
</dbReference>
<feature type="transmembrane region" description="Helical" evidence="3">
    <location>
        <begin position="195"/>
        <end position="213"/>
    </location>
</feature>
<evidence type="ECO:0000313" key="5">
    <source>
        <dbReference type="Proteomes" id="UP000321933"/>
    </source>
</evidence>
<feature type="transmembrane region" description="Helical" evidence="3">
    <location>
        <begin position="350"/>
        <end position="374"/>
    </location>
</feature>
<dbReference type="AlphaFoldDB" id="A0A5C9A2H2"/>
<evidence type="ECO:0008006" key="6">
    <source>
        <dbReference type="Google" id="ProtNLM"/>
    </source>
</evidence>
<proteinExistence type="predicted"/>
<reference evidence="4 5" key="1">
    <citation type="submission" date="2019-08" db="EMBL/GenBank/DDBJ databases">
        <title>Parahaliea maris sp. nov., isolated from the surface seawater.</title>
        <authorList>
            <person name="Liu Y."/>
        </authorList>
    </citation>
    <scope>NUCLEOTIDE SEQUENCE [LARGE SCALE GENOMIC DNA]</scope>
    <source>
        <strain evidence="4 5">S2-26</strain>
    </source>
</reference>
<feature type="transmembrane region" description="Helical" evidence="3">
    <location>
        <begin position="244"/>
        <end position="266"/>
    </location>
</feature>
<feature type="transmembrane region" description="Helical" evidence="3">
    <location>
        <begin position="219"/>
        <end position="237"/>
    </location>
</feature>
<feature type="transmembrane region" description="Helical" evidence="3">
    <location>
        <begin position="380"/>
        <end position="398"/>
    </location>
</feature>
<keyword evidence="2" id="KW-0802">TPR repeat</keyword>
<organism evidence="4 5">
    <name type="scientific">Parahaliea aestuarii</name>
    <dbReference type="NCBI Taxonomy" id="1852021"/>
    <lineage>
        <taxon>Bacteria</taxon>
        <taxon>Pseudomonadati</taxon>
        <taxon>Pseudomonadota</taxon>
        <taxon>Gammaproteobacteria</taxon>
        <taxon>Cellvibrionales</taxon>
        <taxon>Halieaceae</taxon>
        <taxon>Parahaliea</taxon>
    </lineage>
</organism>
<dbReference type="PANTHER" id="PTHR44227">
    <property type="match status" value="1"/>
</dbReference>
<protein>
    <recommendedName>
        <fullName evidence="6">Tetratricopeptide repeat protein</fullName>
    </recommendedName>
</protein>
<feature type="transmembrane region" description="Helical" evidence="3">
    <location>
        <begin position="165"/>
        <end position="183"/>
    </location>
</feature>
<name>A0A5C9A2H2_9GAMM</name>
<feature type="transmembrane region" description="Helical" evidence="3">
    <location>
        <begin position="321"/>
        <end position="343"/>
    </location>
</feature>
<keyword evidence="1" id="KW-0677">Repeat</keyword>